<accession>A0ABR1X0E9</accession>
<feature type="region of interest" description="Disordered" evidence="1">
    <location>
        <begin position="371"/>
        <end position="414"/>
    </location>
</feature>
<feature type="compositionally biased region" description="Low complexity" evidence="1">
    <location>
        <begin position="38"/>
        <end position="53"/>
    </location>
</feature>
<evidence type="ECO:0000313" key="3">
    <source>
        <dbReference type="Proteomes" id="UP001433268"/>
    </source>
</evidence>
<feature type="compositionally biased region" description="Polar residues" evidence="1">
    <location>
        <begin position="124"/>
        <end position="133"/>
    </location>
</feature>
<sequence length="414" mass="44789">MVQAKGNRASVLLGALPPGDVTDYVTRPLPRIPPPRPSSASSSDYESASVSSRDASPAPSGTGTVPDVEYSMMVEECGGTPEGFAQKHHTNPDQKTASMKKDLPLTIKTEYADYNDYDVVSPVSPATPTQSYNPRRGNYDHTATNRAYGANDARRTQPPHSYQVPSSLRVPRPPPNNKPAHRRSDPGSPSIKEPSISGDAAQGTWQQNSPLRLGQIGAPVHRARSHDEQRVTHYGSEVPAPPSNPGSQSGLVGTYSPEQSRPPTTKGKKISFAGPRVNSYLNRARVSKQMPPPPPPPLKLADNSSNNNRTTEGHIKTPFPASSFDTDESDDEVEKKGRKFPSLSAFVGQSHGQSKSKAEGYRGLGGLVSRVTHRFSTEDPKRDKRGTTAAEQDRYLQAAQAVQQPPPGDEHNWI</sequence>
<feature type="compositionally biased region" description="Polar residues" evidence="1">
    <location>
        <begin position="245"/>
        <end position="263"/>
    </location>
</feature>
<dbReference type="Proteomes" id="UP001433268">
    <property type="component" value="Unassembled WGS sequence"/>
</dbReference>
<organism evidence="2 3">
    <name type="scientific">Apiospora hydei</name>
    <dbReference type="NCBI Taxonomy" id="1337664"/>
    <lineage>
        <taxon>Eukaryota</taxon>
        <taxon>Fungi</taxon>
        <taxon>Dikarya</taxon>
        <taxon>Ascomycota</taxon>
        <taxon>Pezizomycotina</taxon>
        <taxon>Sordariomycetes</taxon>
        <taxon>Xylariomycetidae</taxon>
        <taxon>Amphisphaeriales</taxon>
        <taxon>Apiosporaceae</taxon>
        <taxon>Apiospora</taxon>
    </lineage>
</organism>
<feature type="region of interest" description="Disordered" evidence="1">
    <location>
        <begin position="220"/>
        <end position="337"/>
    </location>
</feature>
<feature type="compositionally biased region" description="Basic and acidic residues" evidence="1">
    <location>
        <begin position="375"/>
        <end position="394"/>
    </location>
</feature>
<gene>
    <name evidence="2" type="ORF">PG997_003801</name>
</gene>
<dbReference type="EMBL" id="JAQQWN010000004">
    <property type="protein sequence ID" value="KAK8088840.1"/>
    <property type="molecule type" value="Genomic_DNA"/>
</dbReference>
<feature type="region of interest" description="Disordered" evidence="1">
    <location>
        <begin position="122"/>
        <end position="203"/>
    </location>
</feature>
<proteinExistence type="predicted"/>
<keyword evidence="3" id="KW-1185">Reference proteome</keyword>
<comment type="caution">
    <text evidence="2">The sequence shown here is derived from an EMBL/GenBank/DDBJ whole genome shotgun (WGS) entry which is preliminary data.</text>
</comment>
<protein>
    <submittedName>
        <fullName evidence="2">Uncharacterized protein</fullName>
    </submittedName>
</protein>
<reference evidence="2 3" key="1">
    <citation type="submission" date="2023-01" db="EMBL/GenBank/DDBJ databases">
        <title>Analysis of 21 Apiospora genomes using comparative genomics revels a genus with tremendous synthesis potential of carbohydrate active enzymes and secondary metabolites.</title>
        <authorList>
            <person name="Sorensen T."/>
        </authorList>
    </citation>
    <scope>NUCLEOTIDE SEQUENCE [LARGE SCALE GENOMIC DNA]</scope>
    <source>
        <strain evidence="2 3">CBS 114990</strain>
    </source>
</reference>
<feature type="region of interest" description="Disordered" evidence="1">
    <location>
        <begin position="1"/>
        <end position="101"/>
    </location>
</feature>
<evidence type="ECO:0000313" key="2">
    <source>
        <dbReference type="EMBL" id="KAK8088840.1"/>
    </source>
</evidence>
<evidence type="ECO:0000256" key="1">
    <source>
        <dbReference type="SAM" id="MobiDB-lite"/>
    </source>
</evidence>
<name>A0ABR1X0E9_9PEZI</name>
<dbReference type="GeneID" id="92041176"/>
<dbReference type="RefSeq" id="XP_066671734.1">
    <property type="nucleotide sequence ID" value="XM_066808116.1"/>
</dbReference>